<dbReference type="Pfam" id="PF00168">
    <property type="entry name" value="C2"/>
    <property type="match status" value="1"/>
</dbReference>
<feature type="region of interest" description="Disordered" evidence="1">
    <location>
        <begin position="1"/>
        <end position="21"/>
    </location>
</feature>
<dbReference type="InterPro" id="IPR035892">
    <property type="entry name" value="C2_domain_sf"/>
</dbReference>
<dbReference type="Gene3D" id="1.10.357.50">
    <property type="match status" value="1"/>
</dbReference>
<feature type="region of interest" description="Disordered" evidence="1">
    <location>
        <begin position="1269"/>
        <end position="1289"/>
    </location>
</feature>
<dbReference type="PROSITE" id="PS51258">
    <property type="entry name" value="MHD1"/>
    <property type="match status" value="1"/>
</dbReference>
<sequence>MSVMSLQSQHSSSRTRSLSSTTLLNQDDSYDKIDHNKLYECVLKVVILEYVNEARFKTPIVVEDIEDTNGSSTSLSMVTSPSKKRSSRVYGLNTPSDVKLSSSFYSNLERHLNLIAMKKKGLRLDEHTRRSFLRFYSELLDPKVKGDLKANKTPDYLLMKFVASSNREIIKLGSIPQSEISNVVFKQANEFVSILIGLVEKEKNRDLIVSKLNEHRDSLNPQKPKSSSSSVSLTSANVRYNKPSFKITDLDQATVTLLQDLFKFDSVKIQQDIFRVKDIVQEKALHQDIKQVLFYLEKDLGQFPPSSFVNNEVYSVWKSKEKANCESLIAKYPVPASMKLMSIPKLPLGEDFYILPRSSLARKFFVVLVKLCLELQSKERQLSEEAPLFSKQSSQLMNLCAKIWRIDYSTKAVCLFSAAHLSGMLKDSFYITKDPKDLAPVDVGHSIQILNYCKLILEDGPEKNHWPLKDQDEWVKNLTYSYNATMFSIKDYLSILFSKVTKPKFGPVLAFLGEYIESDFFFKQVLELQLPKKWEKKLSKTLLRVAETRYAELLENLPRDDTLSTIHVLDISESIVSDIQSLQKRYKNPLLGFLHVPRTVATVMTSMFAVDSKNILKHIDAYNRERGGFVSYGDSLEAYKSLCQIRDIYNQVNTTGVSFKFNLEKLFFSSLNEWVNESGEKIQSIVDQAIKNDNFKPVNIENDEKKFSTSVLDIFSLIREFLKILESLGWSNEYQLAKVYTILLKSISDGVLKYTSAMSDKIMFELNEDKQKKLLETTQSKADKRKSAGWFDEMKNVVNNIQIAGAKIEAEEPYNFRPETCVALNNLAAMSQQLAQLEDILDPELISKTVRSFEPNRQNYFTSHVFSLRLKRAENLASGGSYSSNIRPYVTLTDTVARKTIGKTRTINHTPNPEWDEEFELTMQPNTSITLSVTVWDEKLGTHSVCGRAVLQLDPKRFKHDGIPQEIFLDFDSQGRLLIEVAVESERADAIFVMGRAHRTLMRARERAIKLIVEKFSRFIRLCFSRANLKSICGNNGQIKPTEDQMHDAMIPLYDYLNSNLQVLAEFLTKDLLLLVMVAAWQVVVACADELLLPKLVTAKVFNLSNFGPRAASHNQPKPSTGGWQSAVTSAVANVTSTIGISGFGKLLTSNELETVFAWLNFLCFDFFHNDGNGPPIRDLKNEHYQSLLLLPVYYDGDIDYLKQEVERLSPAFVKSLRDRNNFDSGKIPLNNSTLELNSSQPGATEQKGRPRSLSRAGTMARNKTIMANATSKARKRAQQEELEARADPIAAQTSAEDIILRLLIIRDEKSFVSRRLEQREKLAHSIATERLARAAAEGSFGRR</sequence>
<dbReference type="OrthoDB" id="2015333at2759"/>
<proteinExistence type="predicted"/>
<accession>G3B1F8</accession>
<evidence type="ECO:0008006" key="7">
    <source>
        <dbReference type="Google" id="ProtNLM"/>
    </source>
</evidence>
<evidence type="ECO:0000256" key="1">
    <source>
        <dbReference type="SAM" id="MobiDB-lite"/>
    </source>
</evidence>
<feature type="region of interest" description="Disordered" evidence="1">
    <location>
        <begin position="1228"/>
        <end position="1257"/>
    </location>
</feature>
<dbReference type="SUPFAM" id="SSF49562">
    <property type="entry name" value="C2 domain (Calcium/lipid-binding domain, CaLB)"/>
    <property type="match status" value="1"/>
</dbReference>
<evidence type="ECO:0000313" key="5">
    <source>
        <dbReference type="EMBL" id="EGV64962.1"/>
    </source>
</evidence>
<dbReference type="InterPro" id="IPR052811">
    <property type="entry name" value="Glucose_resp_signaling"/>
</dbReference>
<dbReference type="EMBL" id="GL996515">
    <property type="protein sequence ID" value="EGV64962.1"/>
    <property type="molecule type" value="Genomic_DNA"/>
</dbReference>
<dbReference type="PANTHER" id="PTHR47263:SF1">
    <property type="entry name" value="C2 DOMAIN PROTEIN (AFU_ORTHOLOGUE AFUA_7G02350)"/>
    <property type="match status" value="1"/>
</dbReference>
<name>G3B1F8_CANTC</name>
<feature type="compositionally biased region" description="Polar residues" evidence="1">
    <location>
        <begin position="1230"/>
        <end position="1244"/>
    </location>
</feature>
<feature type="domain" description="MHD2" evidence="4">
    <location>
        <begin position="1047"/>
        <end position="1206"/>
    </location>
</feature>
<evidence type="ECO:0000259" key="4">
    <source>
        <dbReference type="PROSITE" id="PS51259"/>
    </source>
</evidence>
<evidence type="ECO:0000313" key="6">
    <source>
        <dbReference type="Proteomes" id="UP000000707"/>
    </source>
</evidence>
<dbReference type="eggNOG" id="ENOG502QQWJ">
    <property type="taxonomic scope" value="Eukaryota"/>
</dbReference>
<dbReference type="CDD" id="cd04043">
    <property type="entry name" value="C2_Munc13_fungal"/>
    <property type="match status" value="1"/>
</dbReference>
<dbReference type="InterPro" id="IPR000008">
    <property type="entry name" value="C2_dom"/>
</dbReference>
<evidence type="ECO:0000259" key="3">
    <source>
        <dbReference type="PROSITE" id="PS51258"/>
    </source>
</evidence>
<dbReference type="STRING" id="590646.G3B1F8"/>
<evidence type="ECO:0000259" key="2">
    <source>
        <dbReference type="PROSITE" id="PS50004"/>
    </source>
</evidence>
<feature type="domain" description="C2" evidence="2">
    <location>
        <begin position="845"/>
        <end position="967"/>
    </location>
</feature>
<keyword evidence="6" id="KW-1185">Reference proteome</keyword>
<feature type="compositionally biased region" description="Basic and acidic residues" evidence="1">
    <location>
        <begin position="1278"/>
        <end position="1287"/>
    </location>
</feature>
<dbReference type="InterPro" id="IPR014772">
    <property type="entry name" value="Munc13_dom-2"/>
</dbReference>
<dbReference type="PROSITE" id="PS50004">
    <property type="entry name" value="C2"/>
    <property type="match status" value="1"/>
</dbReference>
<dbReference type="PANTHER" id="PTHR47263">
    <property type="entry name" value="ADENYLATE CYCLASE ACTIVATION PROTEIN GIT1"/>
    <property type="match status" value="1"/>
</dbReference>
<dbReference type="Gene3D" id="2.60.40.150">
    <property type="entry name" value="C2 domain"/>
    <property type="match status" value="1"/>
</dbReference>
<dbReference type="InterPro" id="IPR014770">
    <property type="entry name" value="Munc13_1"/>
</dbReference>
<dbReference type="HOGENOM" id="CLU_003023_1_0_1"/>
<protein>
    <recommendedName>
        <fullName evidence="7">C2 domain-containing protein</fullName>
    </recommendedName>
</protein>
<gene>
    <name evidence="5" type="ORF">CANTEDRAFT_93196</name>
</gene>
<dbReference type="SMART" id="SM00239">
    <property type="entry name" value="C2"/>
    <property type="match status" value="1"/>
</dbReference>
<dbReference type="PROSITE" id="PS51259">
    <property type="entry name" value="MHD2"/>
    <property type="match status" value="1"/>
</dbReference>
<feature type="domain" description="MHD1" evidence="3">
    <location>
        <begin position="633"/>
        <end position="758"/>
    </location>
</feature>
<dbReference type="Proteomes" id="UP000000707">
    <property type="component" value="Unassembled WGS sequence"/>
</dbReference>
<reference evidence="5 6" key="1">
    <citation type="journal article" date="2011" name="Proc. Natl. Acad. Sci. U.S.A.">
        <title>Comparative genomics of xylose-fermenting fungi for enhanced biofuel production.</title>
        <authorList>
            <person name="Wohlbach D.J."/>
            <person name="Kuo A."/>
            <person name="Sato T.K."/>
            <person name="Potts K.M."/>
            <person name="Salamov A.A."/>
            <person name="LaButti K.M."/>
            <person name="Sun H."/>
            <person name="Clum A."/>
            <person name="Pangilinan J.L."/>
            <person name="Lindquist E.A."/>
            <person name="Lucas S."/>
            <person name="Lapidus A."/>
            <person name="Jin M."/>
            <person name="Gunawan C."/>
            <person name="Balan V."/>
            <person name="Dale B.E."/>
            <person name="Jeffries T.W."/>
            <person name="Zinkel R."/>
            <person name="Barry K.W."/>
            <person name="Grigoriev I.V."/>
            <person name="Gasch A.P."/>
        </authorList>
    </citation>
    <scope>NUCLEOTIDE SEQUENCE [LARGE SCALE GENOMIC DNA]</scope>
    <source>
        <strain evidence="6">ATCC 10573 / BCRC 21748 / CBS 615 / JCM 9827 / NBRC 10315 / NRRL Y-1498 / VKM Y-70</strain>
    </source>
</reference>
<dbReference type="Gene3D" id="1.20.58.1100">
    <property type="match status" value="1"/>
</dbReference>
<organism evidence="6">
    <name type="scientific">Candida tenuis (strain ATCC 10573 / BCRC 21748 / CBS 615 / JCM 9827 / NBRC 10315 / NRRL Y-1498 / VKM Y-70)</name>
    <name type="common">Yeast</name>
    <name type="synonym">Yamadazyma tenuis</name>
    <dbReference type="NCBI Taxonomy" id="590646"/>
    <lineage>
        <taxon>Eukaryota</taxon>
        <taxon>Fungi</taxon>
        <taxon>Dikarya</taxon>
        <taxon>Ascomycota</taxon>
        <taxon>Saccharomycotina</taxon>
        <taxon>Pichiomycetes</taxon>
        <taxon>Debaryomycetaceae</taxon>
        <taxon>Yamadazyma</taxon>
    </lineage>
</organism>